<evidence type="ECO:0000313" key="3">
    <source>
        <dbReference type="EMBL" id="WPC75784.1"/>
    </source>
</evidence>
<evidence type="ECO:0000259" key="2">
    <source>
        <dbReference type="Pfam" id="PF07589"/>
    </source>
</evidence>
<dbReference type="RefSeq" id="WP_261897759.1">
    <property type="nucleotide sequence ID" value="NZ_AP024896.1"/>
</dbReference>
<dbReference type="Proteomes" id="UP001304071">
    <property type="component" value="Chromosome 2"/>
</dbReference>
<dbReference type="EMBL" id="CP138204">
    <property type="protein sequence ID" value="WPC75784.1"/>
    <property type="molecule type" value="Genomic_DNA"/>
</dbReference>
<feature type="signal peptide" evidence="1">
    <location>
        <begin position="1"/>
        <end position="24"/>
    </location>
</feature>
<dbReference type="Pfam" id="PF07589">
    <property type="entry name" value="PEP-CTERM"/>
    <property type="match status" value="1"/>
</dbReference>
<name>A0ABZ0QH71_9VIBR</name>
<evidence type="ECO:0000313" key="4">
    <source>
        <dbReference type="Proteomes" id="UP001304071"/>
    </source>
</evidence>
<protein>
    <submittedName>
        <fullName evidence="3">PEP-CTERM sorting domain-containing protein</fullName>
    </submittedName>
</protein>
<keyword evidence="4" id="KW-1185">Reference proteome</keyword>
<evidence type="ECO:0000256" key="1">
    <source>
        <dbReference type="SAM" id="SignalP"/>
    </source>
</evidence>
<reference evidence="3 4" key="1">
    <citation type="submission" date="2023-11" db="EMBL/GenBank/DDBJ databases">
        <title>Plant-associative lifestyle of Vibrio porteresiae and its evolutionary dynamics.</title>
        <authorList>
            <person name="Rameshkumar N."/>
            <person name="Kirti K."/>
        </authorList>
    </citation>
    <scope>NUCLEOTIDE SEQUENCE [LARGE SCALE GENOMIC DNA]</scope>
    <source>
        <strain evidence="3 4">MSSRF30</strain>
    </source>
</reference>
<organism evidence="3 4">
    <name type="scientific">Vibrio porteresiae DSM 19223</name>
    <dbReference type="NCBI Taxonomy" id="1123496"/>
    <lineage>
        <taxon>Bacteria</taxon>
        <taxon>Pseudomonadati</taxon>
        <taxon>Pseudomonadota</taxon>
        <taxon>Gammaproteobacteria</taxon>
        <taxon>Vibrionales</taxon>
        <taxon>Vibrionaceae</taxon>
        <taxon>Vibrio</taxon>
    </lineage>
</organism>
<accession>A0ABZ0QH71</accession>
<keyword evidence="1" id="KW-0732">Signal</keyword>
<feature type="domain" description="Ice-binding protein C-terminal" evidence="2">
    <location>
        <begin position="277"/>
        <end position="301"/>
    </location>
</feature>
<feature type="chain" id="PRO_5046802425" evidence="1">
    <location>
        <begin position="25"/>
        <end position="304"/>
    </location>
</feature>
<sequence length="304" mass="31829">MQMQKITTLLSLIAMMTASSIAHAAYITMEGDYVLTAVSDNGTLGAGGSTSPGIIHDVTGTSAWSINDYLTPGTPFEGFYISSSQTGNVGNNNDGSNSISGGTLTDISSSSSYDHAISWSAVYGDYFAINIETFFNDGDERIGFTTMITALQDLTDLTFLRVLDPDPDMATYGSYTTVNGRGSASLDPNDWVYAEGSSTGLTIGYYSDSDVSHNTGVSSSWSTSASTYLSGTNDGNGDYTIGIAFDIGTLLANSSVSLSYYAVMGASLDTVDIPDNDVPEPATLGLFGLGLCLLGVKRARKSHA</sequence>
<proteinExistence type="predicted"/>
<dbReference type="InterPro" id="IPR013424">
    <property type="entry name" value="Ice-binding_C"/>
</dbReference>
<dbReference type="NCBIfam" id="TIGR02595">
    <property type="entry name" value="PEP_CTERM"/>
    <property type="match status" value="1"/>
</dbReference>
<gene>
    <name evidence="3" type="ORF">R8Z52_22975</name>
</gene>